<feature type="region of interest" description="Disordered" evidence="1">
    <location>
        <begin position="258"/>
        <end position="280"/>
    </location>
</feature>
<dbReference type="SUPFAM" id="SSF56601">
    <property type="entry name" value="beta-lactamase/transpeptidase-like"/>
    <property type="match status" value="1"/>
</dbReference>
<organism evidence="3 4">
    <name type="scientific">Streptomyces paludis</name>
    <dbReference type="NCBI Taxonomy" id="2282738"/>
    <lineage>
        <taxon>Bacteria</taxon>
        <taxon>Bacillati</taxon>
        <taxon>Actinomycetota</taxon>
        <taxon>Actinomycetes</taxon>
        <taxon>Kitasatosporales</taxon>
        <taxon>Streptomycetaceae</taxon>
        <taxon>Streptomyces</taxon>
    </lineage>
</organism>
<dbReference type="OrthoDB" id="5177574at2"/>
<dbReference type="InterPro" id="IPR006311">
    <property type="entry name" value="TAT_signal"/>
</dbReference>
<dbReference type="Proteomes" id="UP000253868">
    <property type="component" value="Chromosome"/>
</dbReference>
<dbReference type="PANTHER" id="PTHR46825:SF7">
    <property type="entry name" value="D-ALANYL-D-ALANINE CARBOXYPEPTIDASE"/>
    <property type="match status" value="1"/>
</dbReference>
<dbReference type="InterPro" id="IPR012338">
    <property type="entry name" value="Beta-lactam/transpept-like"/>
</dbReference>
<name>A0A345HM03_9ACTN</name>
<protein>
    <submittedName>
        <fullName evidence="3">Class A beta-lactamase-related serine hydrolase</fullName>
    </submittedName>
</protein>
<dbReference type="InterPro" id="IPR001466">
    <property type="entry name" value="Beta-lactam-related"/>
</dbReference>
<evidence type="ECO:0000313" key="3">
    <source>
        <dbReference type="EMBL" id="AXG77727.1"/>
    </source>
</evidence>
<evidence type="ECO:0000259" key="2">
    <source>
        <dbReference type="Pfam" id="PF00144"/>
    </source>
</evidence>
<evidence type="ECO:0000313" key="4">
    <source>
        <dbReference type="Proteomes" id="UP000253868"/>
    </source>
</evidence>
<dbReference type="Pfam" id="PF00144">
    <property type="entry name" value="Beta-lactamase"/>
    <property type="match status" value="1"/>
</dbReference>
<gene>
    <name evidence="3" type="ORF">DVK44_08490</name>
</gene>
<dbReference type="GO" id="GO:0016787">
    <property type="term" value="F:hydrolase activity"/>
    <property type="evidence" value="ECO:0007669"/>
    <property type="project" value="UniProtKB-KW"/>
</dbReference>
<proteinExistence type="predicted"/>
<evidence type="ECO:0000256" key="1">
    <source>
        <dbReference type="SAM" id="MobiDB-lite"/>
    </source>
</evidence>
<dbReference type="PANTHER" id="PTHR46825">
    <property type="entry name" value="D-ALANYL-D-ALANINE-CARBOXYPEPTIDASE/ENDOPEPTIDASE AMPH"/>
    <property type="match status" value="1"/>
</dbReference>
<keyword evidence="4" id="KW-1185">Reference proteome</keyword>
<sequence length="438" mass="46722">MPATPSNTKRRISDRATRRTNRPADRRTTRRTTRRSAAALAVALLAALVPAQAQAAAPVPPRDRLQQDADALRDAGVTGVSVRLTTPRGVRTVRSGVGDPGAGQPPPVNGYLRLGSTTKTFVATVLLQLAGEGRLSLDDTVDRWLPGVVRGAGNDGRRITLRQLLQHTSGVPDYIGDVVPDFSARGYLQNRSTTHTSAQRVAFAMTHPPAFAPGTRWEYSNTNYILLGMAIEAVTGRSWEQEVRARIIRPLRLTHTYSPGNDPALPRPHARNHQQFEPAGPMTDTTLAYLPFDGDADGALISTAADTNAFFAALLGGRLLAPAQLAEMRRTVAVPDEHGAVPGARHGLGLRWTPLTCGGGYWGHSGTGIGYMVWPAVMSRTDRTGATGKTSKGSTGGGLTAVTVSVHSRPGDEDTAVRQLKGVIDLVDHALCAAPHHR</sequence>
<feature type="domain" description="Beta-lactamase-related" evidence="2">
    <location>
        <begin position="73"/>
        <end position="374"/>
    </location>
</feature>
<dbReference type="KEGG" id="spad:DVK44_08490"/>
<keyword evidence="3" id="KW-0378">Hydrolase</keyword>
<dbReference type="Gene3D" id="3.40.710.10">
    <property type="entry name" value="DD-peptidase/beta-lactamase superfamily"/>
    <property type="match status" value="1"/>
</dbReference>
<dbReference type="RefSeq" id="WP_114659094.1">
    <property type="nucleotide sequence ID" value="NZ_CP031194.1"/>
</dbReference>
<dbReference type="AlphaFoldDB" id="A0A345HM03"/>
<dbReference type="PROSITE" id="PS51318">
    <property type="entry name" value="TAT"/>
    <property type="match status" value="1"/>
</dbReference>
<dbReference type="InterPro" id="IPR050491">
    <property type="entry name" value="AmpC-like"/>
</dbReference>
<dbReference type="EMBL" id="CP031194">
    <property type="protein sequence ID" value="AXG77727.1"/>
    <property type="molecule type" value="Genomic_DNA"/>
</dbReference>
<feature type="compositionally biased region" description="Basic and acidic residues" evidence="1">
    <location>
        <begin position="11"/>
        <end position="27"/>
    </location>
</feature>
<reference evidence="4" key="1">
    <citation type="submission" date="2018-07" db="EMBL/GenBank/DDBJ databases">
        <authorList>
            <person name="Zhao J."/>
        </authorList>
    </citation>
    <scope>NUCLEOTIDE SEQUENCE [LARGE SCALE GENOMIC DNA]</scope>
    <source>
        <strain evidence="4">GSSD-12</strain>
    </source>
</reference>
<accession>A0A345HM03</accession>
<feature type="region of interest" description="Disordered" evidence="1">
    <location>
        <begin position="1"/>
        <end position="35"/>
    </location>
</feature>